<proteinExistence type="predicted"/>
<feature type="transmembrane region" description="Helical" evidence="1">
    <location>
        <begin position="75"/>
        <end position="99"/>
    </location>
</feature>
<name>A0A940STE7_9ENTE</name>
<keyword evidence="1" id="KW-0812">Transmembrane</keyword>
<sequence length="149" mass="17186">MIRKSCKVWWLFSIFSFVFAYSNPYLGALAFPNMIACFFDFVLYVLLKGHYNILQKKIKEGNHVNKLKKAFNVEIMGFIGMKVFILVCIIFGTVVLIVNNVEPKKILAPFYFNFIAENVVLQTFCTVFSLICAISSCVLFIVYARLHKQ</sequence>
<keyword evidence="3" id="KW-1185">Reference proteome</keyword>
<dbReference type="AlphaFoldDB" id="A0A940STE7"/>
<organism evidence="2 3">
    <name type="scientific">Vagococcus allomyrinae</name>
    <dbReference type="NCBI Taxonomy" id="2794353"/>
    <lineage>
        <taxon>Bacteria</taxon>
        <taxon>Bacillati</taxon>
        <taxon>Bacillota</taxon>
        <taxon>Bacilli</taxon>
        <taxon>Lactobacillales</taxon>
        <taxon>Enterococcaceae</taxon>
        <taxon>Vagococcus</taxon>
    </lineage>
</organism>
<protein>
    <submittedName>
        <fullName evidence="2">Uncharacterized protein</fullName>
    </submittedName>
</protein>
<dbReference type="RefSeq" id="WP_209530858.1">
    <property type="nucleotide sequence ID" value="NZ_JAEEGA010000013.1"/>
</dbReference>
<comment type="caution">
    <text evidence="2">The sequence shown here is derived from an EMBL/GenBank/DDBJ whole genome shotgun (WGS) entry which is preliminary data.</text>
</comment>
<dbReference type="EMBL" id="JAEEGA010000013">
    <property type="protein sequence ID" value="MBP1043047.1"/>
    <property type="molecule type" value="Genomic_DNA"/>
</dbReference>
<evidence type="ECO:0000313" key="2">
    <source>
        <dbReference type="EMBL" id="MBP1043047.1"/>
    </source>
</evidence>
<evidence type="ECO:0000313" key="3">
    <source>
        <dbReference type="Proteomes" id="UP000674938"/>
    </source>
</evidence>
<keyword evidence="1" id="KW-1133">Transmembrane helix</keyword>
<reference evidence="2" key="1">
    <citation type="submission" date="2020-12" db="EMBL/GenBank/DDBJ databases">
        <title>Vagococcus allomyrinae sp. nov. and Enterococcus lavae sp. nov., isolated from the larvae of Allomyrina dichotoma.</title>
        <authorList>
            <person name="Lee S.D."/>
        </authorList>
    </citation>
    <scope>NUCLEOTIDE SEQUENCE</scope>
    <source>
        <strain evidence="2">BWB3-3</strain>
    </source>
</reference>
<accession>A0A940STE7</accession>
<dbReference type="Proteomes" id="UP000674938">
    <property type="component" value="Unassembled WGS sequence"/>
</dbReference>
<evidence type="ECO:0000256" key="1">
    <source>
        <dbReference type="SAM" id="Phobius"/>
    </source>
</evidence>
<feature type="transmembrane region" description="Helical" evidence="1">
    <location>
        <begin position="30"/>
        <end position="47"/>
    </location>
</feature>
<gene>
    <name evidence="2" type="ORF">I6N95_18690</name>
</gene>
<keyword evidence="1" id="KW-0472">Membrane</keyword>
<feature type="transmembrane region" description="Helical" evidence="1">
    <location>
        <begin position="119"/>
        <end position="144"/>
    </location>
</feature>